<dbReference type="PANTHER" id="PTHR43317">
    <property type="entry name" value="THERMOSPERMINE SYNTHASE ACAULIS5"/>
    <property type="match status" value="1"/>
</dbReference>
<proteinExistence type="predicted"/>
<reference evidence="2 3" key="1">
    <citation type="submission" date="2016-10" db="EMBL/GenBank/DDBJ databases">
        <authorList>
            <person name="de Groot N.N."/>
        </authorList>
    </citation>
    <scope>NUCLEOTIDE SEQUENCE [LARGE SCALE GENOMIC DNA]</scope>
    <source>
        <strain evidence="2 3">JCM 19513</strain>
    </source>
</reference>
<dbReference type="PANTHER" id="PTHR43317:SF1">
    <property type="entry name" value="THERMOSPERMINE SYNTHASE ACAULIS5"/>
    <property type="match status" value="1"/>
</dbReference>
<accession>A0A1H7TF46</accession>
<dbReference type="RefSeq" id="WP_074870767.1">
    <property type="nucleotide sequence ID" value="NZ_FOAS01000029.1"/>
</dbReference>
<name>A0A1H7TF46_9GAMM</name>
<organism evidence="2 3">
    <name type="scientific">Atopomonas hussainii</name>
    <dbReference type="NCBI Taxonomy" id="1429083"/>
    <lineage>
        <taxon>Bacteria</taxon>
        <taxon>Pseudomonadati</taxon>
        <taxon>Pseudomonadota</taxon>
        <taxon>Gammaproteobacteria</taxon>
        <taxon>Pseudomonadales</taxon>
        <taxon>Pseudomonadaceae</taxon>
        <taxon>Atopomonas</taxon>
    </lineage>
</organism>
<dbReference type="Proteomes" id="UP000185766">
    <property type="component" value="Unassembled WGS sequence"/>
</dbReference>
<keyword evidence="1" id="KW-0620">Polyamine biosynthesis</keyword>
<evidence type="ECO:0000256" key="1">
    <source>
        <dbReference type="ARBA" id="ARBA00023115"/>
    </source>
</evidence>
<dbReference type="AlphaFoldDB" id="A0A1H7TF46"/>
<dbReference type="Gene3D" id="3.40.50.150">
    <property type="entry name" value="Vaccinia Virus protein VP39"/>
    <property type="match status" value="1"/>
</dbReference>
<dbReference type="InterPro" id="IPR029063">
    <property type="entry name" value="SAM-dependent_MTases_sf"/>
</dbReference>
<sequence>MAEETLLYETHDAWGRLRVTQVGDYRYLVFGDECEQSCLYVPDPAWLEYDYTRAMLLGALLHGAPEKALFLGLGAGSLLHAGQRWLGLKQLNVLELRPQVPLLAREFFALDALDGLHLRVAEAQQALGEEPDTDLIFMDLYGDEGPAAEHLSWGFLEACYARLRPGGWLIINQWTGENGAPFAAPLLRGLFRHNYWECPVCEGNVLLWVPGPNTAAPDFAALAAKVAALRGELGYDLLPLLKGVRAAS</sequence>
<gene>
    <name evidence="2" type="ORF">SAMN05216214_1298</name>
</gene>
<protein>
    <submittedName>
        <fullName evidence="2">Spermidine synthase</fullName>
    </submittedName>
</protein>
<dbReference type="STRING" id="1429083.GCA_001885685_02005"/>
<evidence type="ECO:0000313" key="3">
    <source>
        <dbReference type="Proteomes" id="UP000185766"/>
    </source>
</evidence>
<dbReference type="SUPFAM" id="SSF53335">
    <property type="entry name" value="S-adenosyl-L-methionine-dependent methyltransferases"/>
    <property type="match status" value="1"/>
</dbReference>
<evidence type="ECO:0000313" key="2">
    <source>
        <dbReference type="EMBL" id="SEL83343.1"/>
    </source>
</evidence>
<keyword evidence="3" id="KW-1185">Reference proteome</keyword>
<dbReference type="EMBL" id="FOAS01000029">
    <property type="protein sequence ID" value="SEL83343.1"/>
    <property type="molecule type" value="Genomic_DNA"/>
</dbReference>
<dbReference type="GO" id="GO:0006596">
    <property type="term" value="P:polyamine biosynthetic process"/>
    <property type="evidence" value="ECO:0007669"/>
    <property type="project" value="UniProtKB-KW"/>
</dbReference>